<keyword evidence="3" id="KW-0813">Transport</keyword>
<comment type="similarity">
    <text evidence="2">Belongs to the membrane fusion protein (MFP) (TC 8.A.1) family.</text>
</comment>
<feature type="coiled-coil region" evidence="7">
    <location>
        <begin position="107"/>
        <end position="134"/>
    </location>
</feature>
<dbReference type="InterPro" id="IPR058626">
    <property type="entry name" value="MdtA-like_b-barrel"/>
</dbReference>
<dbReference type="EMBL" id="JAQQLE010000017">
    <property type="protein sequence ID" value="MDC7715557.1"/>
    <property type="molecule type" value="Genomic_DNA"/>
</dbReference>
<keyword evidence="5" id="KW-0997">Cell inner membrane</keyword>
<evidence type="ECO:0000256" key="2">
    <source>
        <dbReference type="ARBA" id="ARBA00009477"/>
    </source>
</evidence>
<evidence type="ECO:0000259" key="11">
    <source>
        <dbReference type="Pfam" id="PF25967"/>
    </source>
</evidence>
<evidence type="ECO:0000313" key="12">
    <source>
        <dbReference type="EMBL" id="MDC7715557.1"/>
    </source>
</evidence>
<keyword evidence="13" id="KW-1185">Reference proteome</keyword>
<dbReference type="PANTHER" id="PTHR30469">
    <property type="entry name" value="MULTIDRUG RESISTANCE PROTEIN MDTA"/>
    <property type="match status" value="1"/>
</dbReference>
<dbReference type="RefSeq" id="WP_272773342.1">
    <property type="nucleotide sequence ID" value="NZ_JAQQLE010000017.1"/>
</dbReference>
<feature type="domain" description="Multidrug resistance protein MdtA-like C-terminal permuted SH3" evidence="11">
    <location>
        <begin position="298"/>
        <end position="357"/>
    </location>
</feature>
<dbReference type="Pfam" id="PF25917">
    <property type="entry name" value="BSH_RND"/>
    <property type="match status" value="1"/>
</dbReference>
<accession>A0ABT5ISK7</accession>
<dbReference type="Gene3D" id="2.40.30.170">
    <property type="match status" value="1"/>
</dbReference>
<dbReference type="Gene3D" id="2.40.420.20">
    <property type="match status" value="1"/>
</dbReference>
<evidence type="ECO:0000256" key="7">
    <source>
        <dbReference type="SAM" id="Coils"/>
    </source>
</evidence>
<dbReference type="InterPro" id="IPR058627">
    <property type="entry name" value="MdtA-like_C"/>
</dbReference>
<dbReference type="SUPFAM" id="SSF111369">
    <property type="entry name" value="HlyD-like secretion proteins"/>
    <property type="match status" value="1"/>
</dbReference>
<keyword evidence="7" id="KW-0175">Coiled coil</keyword>
<organism evidence="12 13">
    <name type="scientific">Vogesella margarita</name>
    <dbReference type="NCBI Taxonomy" id="2984199"/>
    <lineage>
        <taxon>Bacteria</taxon>
        <taxon>Pseudomonadati</taxon>
        <taxon>Pseudomonadota</taxon>
        <taxon>Betaproteobacteria</taxon>
        <taxon>Neisseriales</taxon>
        <taxon>Chromobacteriaceae</taxon>
        <taxon>Vogesella</taxon>
    </lineage>
</organism>
<evidence type="ECO:0000256" key="4">
    <source>
        <dbReference type="ARBA" id="ARBA00022475"/>
    </source>
</evidence>
<dbReference type="Gene3D" id="2.40.50.100">
    <property type="match status" value="1"/>
</dbReference>
<feature type="domain" description="Multidrug resistance protein MdtA-like barrel-sandwich hybrid" evidence="9">
    <location>
        <begin position="69"/>
        <end position="209"/>
    </location>
</feature>
<dbReference type="InterPro" id="IPR006143">
    <property type="entry name" value="RND_pump_MFP"/>
</dbReference>
<protein>
    <submittedName>
        <fullName evidence="12">Efflux RND transporter periplasmic adaptor subunit</fullName>
    </submittedName>
</protein>
<dbReference type="Proteomes" id="UP001222030">
    <property type="component" value="Unassembled WGS sequence"/>
</dbReference>
<evidence type="ECO:0000313" key="13">
    <source>
        <dbReference type="Proteomes" id="UP001222030"/>
    </source>
</evidence>
<dbReference type="Pfam" id="PF25876">
    <property type="entry name" value="HH_MFP_RND"/>
    <property type="match status" value="1"/>
</dbReference>
<dbReference type="Gene3D" id="1.10.287.470">
    <property type="entry name" value="Helix hairpin bin"/>
    <property type="match status" value="1"/>
</dbReference>
<dbReference type="PANTHER" id="PTHR30469:SF36">
    <property type="entry name" value="BLL3903 PROTEIN"/>
    <property type="match status" value="1"/>
</dbReference>
<name>A0ABT5ISK7_9NEIS</name>
<sequence length="407" mass="42144">MKHKPLLVAAVITALGGAIWWQQGAHSPAPANAARGKRATSVELSPVSSAPASIRLSTNGNVTALDRLELRPQDSGVIAAIRVREGQQVAVGEVLVQLDAAAERADLAKARAALAANQAQLNIARRELARSQELKQQQFISQSALDTVQARVESLAANLAADRAQIDAVQVQLARKTLRAPVAGQVGAISLSPGALVQPSMASPLLTITRVAPVAVSFYLAERQLPAVRQAQAQAPLTVYALNEADGSCHQGQLSFIDSAVDSSNGNVLLKAQFANAGRALWPGQFVRVTLDAGHYRDAVALPVAALVTGPDGQFAYGVDKDNKVRRLPLTLLAVQDEQAIVRGMAAGTGVISSGGQNVRPGETVTVSRARPRAANAAAQSEMTSCPAPAANVGRKAVASAAAGVAP</sequence>
<dbReference type="InterPro" id="IPR058625">
    <property type="entry name" value="MdtA-like_BSH"/>
</dbReference>
<dbReference type="InterPro" id="IPR058624">
    <property type="entry name" value="MdtA-like_HH"/>
</dbReference>
<dbReference type="Pfam" id="PF25967">
    <property type="entry name" value="RND-MFP_C"/>
    <property type="match status" value="1"/>
</dbReference>
<evidence type="ECO:0000256" key="6">
    <source>
        <dbReference type="ARBA" id="ARBA00023136"/>
    </source>
</evidence>
<keyword evidence="6" id="KW-0472">Membrane</keyword>
<dbReference type="NCBIfam" id="TIGR01730">
    <property type="entry name" value="RND_mfp"/>
    <property type="match status" value="1"/>
</dbReference>
<reference evidence="12 13" key="1">
    <citation type="submission" date="2023-01" db="EMBL/GenBank/DDBJ databases">
        <title>Novel species of the genus Vogesella isolated from rivers.</title>
        <authorList>
            <person name="Lu H."/>
        </authorList>
    </citation>
    <scope>NUCLEOTIDE SEQUENCE [LARGE SCALE GENOMIC DNA]</scope>
    <source>
        <strain evidence="12 13">LYT5W</strain>
    </source>
</reference>
<comment type="caution">
    <text evidence="12">The sequence shown here is derived from an EMBL/GenBank/DDBJ whole genome shotgun (WGS) entry which is preliminary data.</text>
</comment>
<comment type="subcellular location">
    <subcellularLocation>
        <location evidence="1">Cell membrane</location>
    </subcellularLocation>
</comment>
<evidence type="ECO:0000256" key="5">
    <source>
        <dbReference type="ARBA" id="ARBA00022519"/>
    </source>
</evidence>
<dbReference type="Pfam" id="PF25944">
    <property type="entry name" value="Beta-barrel_RND"/>
    <property type="match status" value="1"/>
</dbReference>
<evidence type="ECO:0000259" key="8">
    <source>
        <dbReference type="Pfam" id="PF25876"/>
    </source>
</evidence>
<proteinExistence type="inferred from homology"/>
<gene>
    <name evidence="12" type="ORF">PQU96_15690</name>
</gene>
<evidence type="ECO:0000259" key="9">
    <source>
        <dbReference type="Pfam" id="PF25917"/>
    </source>
</evidence>
<evidence type="ECO:0000256" key="3">
    <source>
        <dbReference type="ARBA" id="ARBA00022448"/>
    </source>
</evidence>
<feature type="domain" description="Multidrug resistance protein MdtA-like beta-barrel" evidence="10">
    <location>
        <begin position="213"/>
        <end position="294"/>
    </location>
</feature>
<keyword evidence="4" id="KW-1003">Cell membrane</keyword>
<evidence type="ECO:0000259" key="10">
    <source>
        <dbReference type="Pfam" id="PF25944"/>
    </source>
</evidence>
<evidence type="ECO:0000256" key="1">
    <source>
        <dbReference type="ARBA" id="ARBA00004236"/>
    </source>
</evidence>
<feature type="domain" description="Multidrug resistance protein MdtA-like alpha-helical hairpin" evidence="8">
    <location>
        <begin position="107"/>
        <end position="174"/>
    </location>
</feature>